<organism evidence="2 3">
    <name type="scientific">Vibrio crassostreae</name>
    <dbReference type="NCBI Taxonomy" id="246167"/>
    <lineage>
        <taxon>Bacteria</taxon>
        <taxon>Pseudomonadati</taxon>
        <taxon>Pseudomonadota</taxon>
        <taxon>Gammaproteobacteria</taxon>
        <taxon>Vibrionales</taxon>
        <taxon>Vibrionaceae</taxon>
        <taxon>Vibrio</taxon>
    </lineage>
</organism>
<evidence type="ECO:0000256" key="1">
    <source>
        <dbReference type="SAM" id="MobiDB-lite"/>
    </source>
</evidence>
<sequence length="67" mass="7546">MDKHIDIPPTNGTAPLCSFLEFGLSTKPTLLANFRIKNSEEQEKKPTKDSSKNMMNSSQFTNSLNDR</sequence>
<evidence type="ECO:0000313" key="3">
    <source>
        <dbReference type="Proteomes" id="UP000049495"/>
    </source>
</evidence>
<evidence type="ECO:0000313" key="2">
    <source>
        <dbReference type="EMBL" id="CDT61826.1"/>
    </source>
</evidence>
<feature type="compositionally biased region" description="Basic and acidic residues" evidence="1">
    <location>
        <begin position="37"/>
        <end position="51"/>
    </location>
</feature>
<dbReference type="EMBL" id="CCJV01000137">
    <property type="protein sequence ID" value="CDT61826.1"/>
    <property type="molecule type" value="Genomic_DNA"/>
</dbReference>
<gene>
    <name evidence="2" type="ORF">VCR5J5_730140</name>
</gene>
<feature type="compositionally biased region" description="Polar residues" evidence="1">
    <location>
        <begin position="52"/>
        <end position="67"/>
    </location>
</feature>
<proteinExistence type="predicted"/>
<dbReference type="Proteomes" id="UP000049495">
    <property type="component" value="Unassembled WGS sequence"/>
</dbReference>
<reference evidence="3" key="1">
    <citation type="submission" date="2014-06" db="EMBL/GenBank/DDBJ databases">
        <authorList>
            <person name="Le Roux Frederique"/>
        </authorList>
    </citation>
    <scope>NUCLEOTIDE SEQUENCE [LARGE SCALE GENOMIC DNA]</scope>
    <source>
        <strain evidence="3">J5-5</strain>
    </source>
</reference>
<name>A0A822N3W0_9VIBR</name>
<feature type="region of interest" description="Disordered" evidence="1">
    <location>
        <begin position="35"/>
        <end position="67"/>
    </location>
</feature>
<dbReference type="AlphaFoldDB" id="A0A822N3W0"/>
<accession>A0A822N3W0</accession>
<protein>
    <submittedName>
        <fullName evidence="2">Uncharacterized protein</fullName>
    </submittedName>
</protein>
<comment type="caution">
    <text evidence="2">The sequence shown here is derived from an EMBL/GenBank/DDBJ whole genome shotgun (WGS) entry which is preliminary data.</text>
</comment>